<evidence type="ECO:0000256" key="2">
    <source>
        <dbReference type="ARBA" id="ARBA00012438"/>
    </source>
</evidence>
<dbReference type="GO" id="GO:0000155">
    <property type="term" value="F:phosphorelay sensor kinase activity"/>
    <property type="evidence" value="ECO:0007669"/>
    <property type="project" value="InterPro"/>
</dbReference>
<gene>
    <name evidence="17" type="ORF">M8523_06350</name>
</gene>
<keyword evidence="6" id="KW-0808">Transferase</keyword>
<dbReference type="PRINTS" id="PR00344">
    <property type="entry name" value="BCTRLSENSOR"/>
</dbReference>
<name>A0AA41YSB0_9HYPH</name>
<dbReference type="Gene3D" id="1.10.287.560">
    <property type="entry name" value="Histidine kinase CheA-like, homodimeric domain"/>
    <property type="match status" value="1"/>
</dbReference>
<feature type="domain" description="CheW-like" evidence="15">
    <location>
        <begin position="540"/>
        <end position="669"/>
    </location>
</feature>
<dbReference type="PANTHER" id="PTHR43395">
    <property type="entry name" value="SENSOR HISTIDINE KINASE CHEA"/>
    <property type="match status" value="1"/>
</dbReference>
<keyword evidence="8" id="KW-0418">Kinase</keyword>
<reference evidence="17" key="1">
    <citation type="submission" date="2022-05" db="EMBL/GenBank/DDBJ databases">
        <authorList>
            <person name="Pankratov T."/>
        </authorList>
    </citation>
    <scope>NUCLEOTIDE SEQUENCE</scope>
    <source>
        <strain evidence="17">BP6-180914</strain>
    </source>
</reference>
<dbReference type="SUPFAM" id="SSF55874">
    <property type="entry name" value="ATPase domain of HSP90 chaperone/DNA topoisomerase II/histidine kinase"/>
    <property type="match status" value="1"/>
</dbReference>
<keyword evidence="7" id="KW-0547">Nucleotide-binding</keyword>
<dbReference type="RefSeq" id="WP_282584005.1">
    <property type="nucleotide sequence ID" value="NZ_JAMOIM010000003.1"/>
</dbReference>
<dbReference type="CDD" id="cd00088">
    <property type="entry name" value="HPT"/>
    <property type="match status" value="1"/>
</dbReference>
<dbReference type="InterPro" id="IPR051315">
    <property type="entry name" value="Bact_Chemotaxis_CheA"/>
</dbReference>
<dbReference type="InterPro" id="IPR005467">
    <property type="entry name" value="His_kinase_dom"/>
</dbReference>
<dbReference type="SUPFAM" id="SSF47384">
    <property type="entry name" value="Homodimeric domain of signal transducing histidine kinase"/>
    <property type="match status" value="1"/>
</dbReference>
<dbReference type="Gene3D" id="3.30.565.10">
    <property type="entry name" value="Histidine kinase-like ATPase, C-terminal domain"/>
    <property type="match status" value="1"/>
</dbReference>
<dbReference type="SMART" id="SM00260">
    <property type="entry name" value="CheW"/>
    <property type="match status" value="1"/>
</dbReference>
<feature type="domain" description="HPt" evidence="16">
    <location>
        <begin position="1"/>
        <end position="103"/>
    </location>
</feature>
<evidence type="ECO:0000256" key="11">
    <source>
        <dbReference type="ARBA" id="ARBA00035100"/>
    </source>
</evidence>
<dbReference type="InterPro" id="IPR036097">
    <property type="entry name" value="HisK_dim/P_sf"/>
</dbReference>
<keyword evidence="5 12" id="KW-0597">Phosphoprotein</keyword>
<dbReference type="FunFam" id="3.30.565.10:FF:000016">
    <property type="entry name" value="Chemotaxis protein CheA, putative"/>
    <property type="match status" value="1"/>
</dbReference>
<dbReference type="GO" id="GO:0006935">
    <property type="term" value="P:chemotaxis"/>
    <property type="evidence" value="ECO:0007669"/>
    <property type="project" value="UniProtKB-KW"/>
</dbReference>
<dbReference type="InterPro" id="IPR004105">
    <property type="entry name" value="CheA-like_dim"/>
</dbReference>
<dbReference type="GO" id="GO:0005524">
    <property type="term" value="F:ATP binding"/>
    <property type="evidence" value="ECO:0007669"/>
    <property type="project" value="UniProtKB-KW"/>
</dbReference>
<dbReference type="InterPro" id="IPR036061">
    <property type="entry name" value="CheW-like_dom_sf"/>
</dbReference>
<keyword evidence="4" id="KW-0145">Chemotaxis</keyword>
<evidence type="ECO:0000259" key="15">
    <source>
        <dbReference type="PROSITE" id="PS50851"/>
    </source>
</evidence>
<evidence type="ECO:0000256" key="9">
    <source>
        <dbReference type="ARBA" id="ARBA00022840"/>
    </source>
</evidence>
<dbReference type="EC" id="2.7.13.3" evidence="2"/>
<dbReference type="InterPro" id="IPR008207">
    <property type="entry name" value="Sig_transdc_His_kin_Hpt_dom"/>
</dbReference>
<proteinExistence type="predicted"/>
<evidence type="ECO:0000256" key="7">
    <source>
        <dbReference type="ARBA" id="ARBA00022741"/>
    </source>
</evidence>
<dbReference type="Pfam" id="PF01584">
    <property type="entry name" value="CheW"/>
    <property type="match status" value="1"/>
</dbReference>
<comment type="catalytic activity">
    <reaction evidence="1">
        <text>ATP + protein L-histidine = ADP + protein N-phospho-L-histidine.</text>
        <dbReference type="EC" id="2.7.13.3"/>
    </reaction>
</comment>
<dbReference type="EMBL" id="JAMOIM010000003">
    <property type="protein sequence ID" value="MCW6507641.1"/>
    <property type="molecule type" value="Genomic_DNA"/>
</dbReference>
<evidence type="ECO:0000256" key="6">
    <source>
        <dbReference type="ARBA" id="ARBA00022679"/>
    </source>
</evidence>
<sequence length="680" mass="72688">MIDLDAAAIYRQEAGELLDSLEGSLLDLGQTPADRTLVDQAFRALHTIKGSGAMFGFDQVAAFTHDFETAFDLVRRGTVPVTQDLVSLALAAKDHIRSLIETPDEADATVGRTILANLQILVARPGSIAEPPVEAAIAPDAGSSETAGAGWRMTIAFAPEVLRNGTDPLALLDELRGLGPCTVVALTDSVPDLGALEPQDLHLQWSVTLRGDCPREAIDDVFMFVLDDMKLDLTPLGVEPSGETVAAAAPELVIAESTPLPVASTPATPPEPQKARTADKVEPPRRADDKVSTSVRVQAERLDELMDRVGELVIAQARLSQLAHTRNDGGIQAIAEEIERLASGLRDTTMGIRMVPIGSLFARFRRLIHDLSRDLGKPVEFVTSGEDTELDKTMIERLADPLVHLIRNAIDHGIENPERRAKAGKPPVGRIELLAQHVGAQVMVTVRDDGGGLDTTRIRAKAEEQGLIVPGTTLSDAEVHQFLFHPGFSTAQTVSALSGRGVGMDVVKRTIEALRGSIDVSTELGHGSAMSLRLPLTLAIIEGLLIRVGDSRYIVPLSMIEECVELPADQARGRNFLNIRGGLVPFLRLRDLFDAPGEPDAHQKIIITSVGDARVGLVADQIIGSHQTVIKSLSKLQSDATMFSGATILGDGSAALILDVAQLVAIGQLKAETETMTRAA</sequence>
<dbReference type="PROSITE" id="PS50109">
    <property type="entry name" value="HIS_KIN"/>
    <property type="match status" value="1"/>
</dbReference>
<dbReference type="AlphaFoldDB" id="A0AA41YSB0"/>
<evidence type="ECO:0000313" key="17">
    <source>
        <dbReference type="EMBL" id="MCW6507641.1"/>
    </source>
</evidence>
<feature type="compositionally biased region" description="Basic and acidic residues" evidence="13">
    <location>
        <begin position="273"/>
        <end position="291"/>
    </location>
</feature>
<dbReference type="Pfam" id="PF02895">
    <property type="entry name" value="H-kinase_dim"/>
    <property type="match status" value="1"/>
</dbReference>
<keyword evidence="10" id="KW-0902">Two-component regulatory system</keyword>
<evidence type="ECO:0000256" key="4">
    <source>
        <dbReference type="ARBA" id="ARBA00022500"/>
    </source>
</evidence>
<feature type="domain" description="Histidine kinase" evidence="14">
    <location>
        <begin position="332"/>
        <end position="538"/>
    </location>
</feature>
<evidence type="ECO:0000256" key="10">
    <source>
        <dbReference type="ARBA" id="ARBA00023012"/>
    </source>
</evidence>
<dbReference type="PANTHER" id="PTHR43395:SF10">
    <property type="entry name" value="CHEMOTAXIS PROTEIN CHEA"/>
    <property type="match status" value="1"/>
</dbReference>
<dbReference type="InterPro" id="IPR003594">
    <property type="entry name" value="HATPase_dom"/>
</dbReference>
<evidence type="ECO:0000259" key="16">
    <source>
        <dbReference type="PROSITE" id="PS50894"/>
    </source>
</evidence>
<dbReference type="InterPro" id="IPR004358">
    <property type="entry name" value="Sig_transdc_His_kin-like_C"/>
</dbReference>
<evidence type="ECO:0000256" key="8">
    <source>
        <dbReference type="ARBA" id="ARBA00022777"/>
    </source>
</evidence>
<feature type="region of interest" description="Disordered" evidence="13">
    <location>
        <begin position="260"/>
        <end position="291"/>
    </location>
</feature>
<dbReference type="Proteomes" id="UP001165667">
    <property type="component" value="Unassembled WGS sequence"/>
</dbReference>
<dbReference type="Gene3D" id="1.20.120.160">
    <property type="entry name" value="HPT domain"/>
    <property type="match status" value="1"/>
</dbReference>
<evidence type="ECO:0000256" key="12">
    <source>
        <dbReference type="PROSITE-ProRule" id="PRU00110"/>
    </source>
</evidence>
<dbReference type="InterPro" id="IPR002545">
    <property type="entry name" value="CheW-lke_dom"/>
</dbReference>
<dbReference type="SUPFAM" id="SSF47226">
    <property type="entry name" value="Histidine-containing phosphotransfer domain, HPT domain"/>
    <property type="match status" value="1"/>
</dbReference>
<dbReference type="Pfam" id="PF01627">
    <property type="entry name" value="Hpt"/>
    <property type="match status" value="1"/>
</dbReference>
<accession>A0AA41YSB0</accession>
<dbReference type="PROSITE" id="PS50894">
    <property type="entry name" value="HPT"/>
    <property type="match status" value="1"/>
</dbReference>
<dbReference type="SMART" id="SM00073">
    <property type="entry name" value="HPT"/>
    <property type="match status" value="1"/>
</dbReference>
<evidence type="ECO:0000256" key="5">
    <source>
        <dbReference type="ARBA" id="ARBA00022553"/>
    </source>
</evidence>
<protein>
    <recommendedName>
        <fullName evidence="3">Chemotaxis protein CheA</fullName>
        <ecNumber evidence="2">2.7.13.3</ecNumber>
    </recommendedName>
</protein>
<evidence type="ECO:0000256" key="13">
    <source>
        <dbReference type="SAM" id="MobiDB-lite"/>
    </source>
</evidence>
<evidence type="ECO:0000259" key="14">
    <source>
        <dbReference type="PROSITE" id="PS50109"/>
    </source>
</evidence>
<comment type="caution">
    <text evidence="17">The sequence shown here is derived from an EMBL/GenBank/DDBJ whole genome shotgun (WGS) entry which is preliminary data.</text>
</comment>
<dbReference type="Pfam" id="PF02518">
    <property type="entry name" value="HATPase_c"/>
    <property type="match status" value="1"/>
</dbReference>
<dbReference type="InterPro" id="IPR036641">
    <property type="entry name" value="HPT_dom_sf"/>
</dbReference>
<dbReference type="InterPro" id="IPR037006">
    <property type="entry name" value="CheA-like_homodim_sf"/>
</dbReference>
<comment type="function">
    <text evidence="11">Involved in the transmission of sensory signals from the chemoreceptors to the flagellar motors. CheA is autophosphorylated; it can transfer its phosphate group to either CheB or CheY.</text>
</comment>
<dbReference type="InterPro" id="IPR036890">
    <property type="entry name" value="HATPase_C_sf"/>
</dbReference>
<dbReference type="CDD" id="cd00731">
    <property type="entry name" value="CheA_reg"/>
    <property type="match status" value="1"/>
</dbReference>
<keyword evidence="18" id="KW-1185">Reference proteome</keyword>
<dbReference type="CDD" id="cd16916">
    <property type="entry name" value="HATPase_CheA-like"/>
    <property type="match status" value="1"/>
</dbReference>
<organism evidence="17 18">
    <name type="scientific">Lichenifustis flavocetrariae</name>
    <dbReference type="NCBI Taxonomy" id="2949735"/>
    <lineage>
        <taxon>Bacteria</taxon>
        <taxon>Pseudomonadati</taxon>
        <taxon>Pseudomonadota</taxon>
        <taxon>Alphaproteobacteria</taxon>
        <taxon>Hyphomicrobiales</taxon>
        <taxon>Lichenihabitantaceae</taxon>
        <taxon>Lichenifustis</taxon>
    </lineage>
</organism>
<evidence type="ECO:0000313" key="18">
    <source>
        <dbReference type="Proteomes" id="UP001165667"/>
    </source>
</evidence>
<keyword evidence="9" id="KW-0067">ATP-binding</keyword>
<dbReference type="GO" id="GO:0005737">
    <property type="term" value="C:cytoplasm"/>
    <property type="evidence" value="ECO:0007669"/>
    <property type="project" value="InterPro"/>
</dbReference>
<dbReference type="SMART" id="SM01231">
    <property type="entry name" value="H-kinase_dim"/>
    <property type="match status" value="1"/>
</dbReference>
<dbReference type="SMART" id="SM00387">
    <property type="entry name" value="HATPase_c"/>
    <property type="match status" value="1"/>
</dbReference>
<dbReference type="SUPFAM" id="SSF50341">
    <property type="entry name" value="CheW-like"/>
    <property type="match status" value="1"/>
</dbReference>
<evidence type="ECO:0000256" key="1">
    <source>
        <dbReference type="ARBA" id="ARBA00000085"/>
    </source>
</evidence>
<feature type="modified residue" description="Phosphohistidine" evidence="12">
    <location>
        <position position="46"/>
    </location>
</feature>
<evidence type="ECO:0000256" key="3">
    <source>
        <dbReference type="ARBA" id="ARBA00021495"/>
    </source>
</evidence>
<dbReference type="PROSITE" id="PS50851">
    <property type="entry name" value="CHEW"/>
    <property type="match status" value="1"/>
</dbReference>
<dbReference type="Gene3D" id="2.30.30.40">
    <property type="entry name" value="SH3 Domains"/>
    <property type="match status" value="1"/>
</dbReference>